<reference evidence="1 2" key="1">
    <citation type="journal article" date="2019" name="Int. J. Syst. Evol. Microbiol.">
        <title>The Global Catalogue of Microorganisms (GCM) 10K type strain sequencing project: providing services to taxonomists for standard genome sequencing and annotation.</title>
        <authorList>
            <consortium name="The Broad Institute Genomics Platform"/>
            <consortium name="The Broad Institute Genome Sequencing Center for Infectious Disease"/>
            <person name="Wu L."/>
            <person name="Ma J."/>
        </authorList>
    </citation>
    <scope>NUCLEOTIDE SEQUENCE [LARGE SCALE GENOMIC DNA]</scope>
    <source>
        <strain evidence="1 2">JCM 14917</strain>
    </source>
</reference>
<evidence type="ECO:0000313" key="1">
    <source>
        <dbReference type="EMBL" id="GAA2177164.1"/>
    </source>
</evidence>
<protein>
    <submittedName>
        <fullName evidence="1">Uncharacterized protein</fullName>
    </submittedName>
</protein>
<gene>
    <name evidence="1" type="ORF">GCM10009784_26700</name>
</gene>
<keyword evidence="2" id="KW-1185">Reference proteome</keyword>
<comment type="caution">
    <text evidence="1">The sequence shown here is derived from an EMBL/GenBank/DDBJ whole genome shotgun (WGS) entry which is preliminary data.</text>
</comment>
<dbReference type="Proteomes" id="UP001500974">
    <property type="component" value="Unassembled WGS sequence"/>
</dbReference>
<organism evidence="1 2">
    <name type="scientific">Arthrobacter parietis</name>
    <dbReference type="NCBI Taxonomy" id="271434"/>
    <lineage>
        <taxon>Bacteria</taxon>
        <taxon>Bacillati</taxon>
        <taxon>Actinomycetota</taxon>
        <taxon>Actinomycetes</taxon>
        <taxon>Micrococcales</taxon>
        <taxon>Micrococcaceae</taxon>
        <taxon>Arthrobacter</taxon>
    </lineage>
</organism>
<proteinExistence type="predicted"/>
<accession>A0ABN3B0B4</accession>
<sequence length="101" mass="10977">MVKPSEISTISGVEVQTVRMGSGCYNEISESASRLSSFTDDCGNNQSVTAGGGAVEGDRFEPRFNLLQPCLPISRFARCRSKMGTSSELSRCDRGNCYLIR</sequence>
<evidence type="ECO:0000313" key="2">
    <source>
        <dbReference type="Proteomes" id="UP001500974"/>
    </source>
</evidence>
<dbReference type="EMBL" id="BAAAON010000003">
    <property type="protein sequence ID" value="GAA2177164.1"/>
    <property type="molecule type" value="Genomic_DNA"/>
</dbReference>
<name>A0ABN3B0B4_9MICC</name>